<dbReference type="Gene3D" id="3.40.50.620">
    <property type="entry name" value="HUPs"/>
    <property type="match status" value="1"/>
</dbReference>
<evidence type="ECO:0000256" key="6">
    <source>
        <dbReference type="ARBA" id="ARBA00022842"/>
    </source>
</evidence>
<dbReference type="PANTHER" id="PTHR21342:SF1">
    <property type="entry name" value="PHOSPHOPANTETHEINE ADENYLYLTRANSFERASE"/>
    <property type="match status" value="1"/>
</dbReference>
<evidence type="ECO:0000313" key="11">
    <source>
        <dbReference type="EMBL" id="KAB7739656.1"/>
    </source>
</evidence>
<dbReference type="RefSeq" id="WP_152216465.1">
    <property type="nucleotide sequence ID" value="NZ_JBAQYD010000276.1"/>
</dbReference>
<dbReference type="InterPro" id="IPR014729">
    <property type="entry name" value="Rossmann-like_a/b/a_fold"/>
</dbReference>
<feature type="binding site" evidence="9">
    <location>
        <position position="97"/>
    </location>
    <ligand>
        <name>substrate</name>
    </ligand>
</feature>
<dbReference type="EC" id="2.7.7.3" evidence="9"/>
<feature type="binding site" evidence="9">
    <location>
        <position position="14"/>
    </location>
    <ligand>
        <name>substrate</name>
    </ligand>
</feature>
<keyword evidence="4 9" id="KW-0547">Nucleotide-binding</keyword>
<dbReference type="HAMAP" id="MF_00151">
    <property type="entry name" value="PPAT_bact"/>
    <property type="match status" value="1"/>
</dbReference>
<feature type="binding site" evidence="9">
    <location>
        <position position="22"/>
    </location>
    <ligand>
        <name>ATP</name>
        <dbReference type="ChEBI" id="CHEBI:30616"/>
    </ligand>
</feature>
<evidence type="ECO:0000256" key="7">
    <source>
        <dbReference type="ARBA" id="ARBA00022993"/>
    </source>
</evidence>
<feature type="site" description="Transition state stabilizer" evidence="9">
    <location>
        <position position="22"/>
    </location>
</feature>
<dbReference type="UniPathway" id="UPA00241">
    <property type="reaction ID" value="UER00355"/>
</dbReference>
<reference evidence="11 12" key="1">
    <citation type="submission" date="2019-09" db="EMBL/GenBank/DDBJ databases">
        <title>Parvibaculum sedimenti sp. nov., isolated from sediment.</title>
        <authorList>
            <person name="Wang Y."/>
        </authorList>
    </citation>
    <scope>NUCLEOTIDE SEQUENCE [LARGE SCALE GENOMIC DNA]</scope>
    <source>
        <strain evidence="11 12">HXT-9</strain>
    </source>
</reference>
<proteinExistence type="inferred from homology"/>
<comment type="subcellular location">
    <subcellularLocation>
        <location evidence="9">Cytoplasm</location>
    </subcellularLocation>
</comment>
<keyword evidence="6 9" id="KW-0460">Magnesium</keyword>
<feature type="domain" description="Cytidyltransferase-like" evidence="10">
    <location>
        <begin position="10"/>
        <end position="143"/>
    </location>
</feature>
<accession>A0A6N6VG21</accession>
<dbReference type="GO" id="GO:0004595">
    <property type="term" value="F:pantetheine-phosphate adenylyltransferase activity"/>
    <property type="evidence" value="ECO:0007669"/>
    <property type="project" value="UniProtKB-UniRule"/>
</dbReference>
<protein>
    <recommendedName>
        <fullName evidence="9">Phosphopantetheine adenylyltransferase</fullName>
        <ecNumber evidence="9">2.7.7.3</ecNumber>
    </recommendedName>
    <alternativeName>
        <fullName evidence="9">Dephospho-CoA pyrophosphorylase</fullName>
    </alternativeName>
    <alternativeName>
        <fullName evidence="9">Pantetheine-phosphate adenylyltransferase</fullName>
        <shortName evidence="9">PPAT</shortName>
    </alternativeName>
</protein>
<evidence type="ECO:0000256" key="5">
    <source>
        <dbReference type="ARBA" id="ARBA00022840"/>
    </source>
</evidence>
<keyword evidence="7 9" id="KW-0173">Coenzyme A biosynthesis</keyword>
<gene>
    <name evidence="9 11" type="primary">coaD</name>
    <name evidence="11" type="ORF">F2P47_11290</name>
</gene>
<dbReference type="InterPro" id="IPR001980">
    <property type="entry name" value="PPAT"/>
</dbReference>
<dbReference type="GO" id="GO:0005524">
    <property type="term" value="F:ATP binding"/>
    <property type="evidence" value="ECO:0007669"/>
    <property type="project" value="UniProtKB-KW"/>
</dbReference>
<dbReference type="SUPFAM" id="SSF52374">
    <property type="entry name" value="Nucleotidylyl transferase"/>
    <property type="match status" value="1"/>
</dbReference>
<dbReference type="CDD" id="cd02163">
    <property type="entry name" value="PPAT"/>
    <property type="match status" value="1"/>
</dbReference>
<comment type="caution">
    <text evidence="11">The sequence shown here is derived from an EMBL/GenBank/DDBJ whole genome shotgun (WGS) entry which is preliminary data.</text>
</comment>
<feature type="binding site" evidence="9">
    <location>
        <position position="83"/>
    </location>
    <ligand>
        <name>substrate</name>
    </ligand>
</feature>
<dbReference type="GO" id="GO:0015937">
    <property type="term" value="P:coenzyme A biosynthetic process"/>
    <property type="evidence" value="ECO:0007669"/>
    <property type="project" value="UniProtKB-UniRule"/>
</dbReference>
<evidence type="ECO:0000256" key="4">
    <source>
        <dbReference type="ARBA" id="ARBA00022741"/>
    </source>
</evidence>
<keyword evidence="5 9" id="KW-0067">ATP-binding</keyword>
<dbReference type="PRINTS" id="PR01020">
    <property type="entry name" value="LPSBIOSNTHSS"/>
</dbReference>
<organism evidence="11 12">
    <name type="scientific">Parvibaculum sedimenti</name>
    <dbReference type="NCBI Taxonomy" id="2608632"/>
    <lineage>
        <taxon>Bacteria</taxon>
        <taxon>Pseudomonadati</taxon>
        <taxon>Pseudomonadota</taxon>
        <taxon>Alphaproteobacteria</taxon>
        <taxon>Hyphomicrobiales</taxon>
        <taxon>Parvibaculaceae</taxon>
        <taxon>Parvibaculum</taxon>
    </lineage>
</organism>
<keyword evidence="12" id="KW-1185">Reference proteome</keyword>
<comment type="pathway">
    <text evidence="9">Cofactor biosynthesis; coenzyme A biosynthesis; CoA from (R)-pantothenate: step 4/5.</text>
</comment>
<comment type="function">
    <text evidence="9">Reversibly transfers an adenylyl group from ATP to 4'-phosphopantetheine, yielding dephospho-CoA (dPCoA) and pyrophosphate.</text>
</comment>
<dbReference type="Proteomes" id="UP000468901">
    <property type="component" value="Unassembled WGS sequence"/>
</dbReference>
<evidence type="ECO:0000256" key="3">
    <source>
        <dbReference type="ARBA" id="ARBA00022695"/>
    </source>
</evidence>
<dbReference type="InterPro" id="IPR004821">
    <property type="entry name" value="Cyt_trans-like"/>
</dbReference>
<dbReference type="EMBL" id="WESC01000009">
    <property type="protein sequence ID" value="KAB7739656.1"/>
    <property type="molecule type" value="Genomic_DNA"/>
</dbReference>
<comment type="subunit">
    <text evidence="9">Homohexamer.</text>
</comment>
<comment type="cofactor">
    <cofactor evidence="9">
        <name>Mg(2+)</name>
        <dbReference type="ChEBI" id="CHEBI:18420"/>
    </cofactor>
</comment>
<sequence length="174" mass="18723">MAATKKRIGIYPGTFDPMTNGHIDIIRRALTLVDHLVVAIGINATKTPMLTFEERAALIEAEAGPVAKKLGSKISTASFSGLVVDAADAHGANVIIRGLRGAVDYEYEVQMVGMNRVMNPQVETVFLTASPETQFISSTLVRQIASMGGDISPFVPKRVEKKVLARLASVSRNK</sequence>
<keyword evidence="3 9" id="KW-0548">Nucleotidyltransferase</keyword>
<name>A0A6N6VG21_9HYPH</name>
<feature type="binding site" evidence="9">
    <location>
        <position position="108"/>
    </location>
    <ligand>
        <name>ATP</name>
        <dbReference type="ChEBI" id="CHEBI:30616"/>
    </ligand>
</feature>
<comment type="catalytic activity">
    <reaction evidence="8 9">
        <text>(R)-4'-phosphopantetheine + ATP + H(+) = 3'-dephospho-CoA + diphosphate</text>
        <dbReference type="Rhea" id="RHEA:19801"/>
        <dbReference type="ChEBI" id="CHEBI:15378"/>
        <dbReference type="ChEBI" id="CHEBI:30616"/>
        <dbReference type="ChEBI" id="CHEBI:33019"/>
        <dbReference type="ChEBI" id="CHEBI:57328"/>
        <dbReference type="ChEBI" id="CHEBI:61723"/>
        <dbReference type="EC" id="2.7.7.3"/>
    </reaction>
</comment>
<feature type="binding site" evidence="9">
    <location>
        <begin position="14"/>
        <end position="15"/>
    </location>
    <ligand>
        <name>ATP</name>
        <dbReference type="ChEBI" id="CHEBI:30616"/>
    </ligand>
</feature>
<dbReference type="NCBIfam" id="TIGR00125">
    <property type="entry name" value="cyt_tran_rel"/>
    <property type="match status" value="1"/>
</dbReference>
<keyword evidence="2 9" id="KW-0808">Transferase</keyword>
<feature type="binding site" evidence="9">
    <location>
        <position position="46"/>
    </location>
    <ligand>
        <name>substrate</name>
    </ligand>
</feature>
<evidence type="ECO:0000313" key="12">
    <source>
        <dbReference type="Proteomes" id="UP000468901"/>
    </source>
</evidence>
<dbReference type="NCBIfam" id="TIGR01510">
    <property type="entry name" value="coaD_prev_kdtB"/>
    <property type="match status" value="1"/>
</dbReference>
<keyword evidence="1 9" id="KW-0963">Cytoplasm</keyword>
<evidence type="ECO:0000256" key="1">
    <source>
        <dbReference type="ARBA" id="ARBA00022490"/>
    </source>
</evidence>
<feature type="binding site" evidence="9">
    <location>
        <begin position="133"/>
        <end position="139"/>
    </location>
    <ligand>
        <name>ATP</name>
        <dbReference type="ChEBI" id="CHEBI:30616"/>
    </ligand>
</feature>
<evidence type="ECO:0000256" key="8">
    <source>
        <dbReference type="ARBA" id="ARBA00029346"/>
    </source>
</evidence>
<comment type="similarity">
    <text evidence="9">Belongs to the bacterial CoaD family.</text>
</comment>
<evidence type="ECO:0000256" key="9">
    <source>
        <dbReference type="HAMAP-Rule" id="MF_00151"/>
    </source>
</evidence>
<evidence type="ECO:0000256" key="2">
    <source>
        <dbReference type="ARBA" id="ARBA00022679"/>
    </source>
</evidence>
<dbReference type="GO" id="GO:0005737">
    <property type="term" value="C:cytoplasm"/>
    <property type="evidence" value="ECO:0007669"/>
    <property type="project" value="UniProtKB-SubCell"/>
</dbReference>
<feature type="binding site" evidence="9">
    <location>
        <begin position="98"/>
        <end position="100"/>
    </location>
    <ligand>
        <name>ATP</name>
        <dbReference type="ChEBI" id="CHEBI:30616"/>
    </ligand>
</feature>
<dbReference type="Pfam" id="PF01467">
    <property type="entry name" value="CTP_transf_like"/>
    <property type="match status" value="1"/>
</dbReference>
<evidence type="ECO:0000259" key="10">
    <source>
        <dbReference type="Pfam" id="PF01467"/>
    </source>
</evidence>
<dbReference type="PANTHER" id="PTHR21342">
    <property type="entry name" value="PHOSPHOPANTETHEINE ADENYLYLTRANSFERASE"/>
    <property type="match status" value="1"/>
</dbReference>
<dbReference type="AlphaFoldDB" id="A0A6N6VG21"/>